<dbReference type="Gene3D" id="3.40.50.300">
    <property type="entry name" value="P-loop containing nucleotide triphosphate hydrolases"/>
    <property type="match status" value="1"/>
</dbReference>
<organism evidence="1 2">
    <name type="scientific">Phialemonium atrogriseum</name>
    <dbReference type="NCBI Taxonomy" id="1093897"/>
    <lineage>
        <taxon>Eukaryota</taxon>
        <taxon>Fungi</taxon>
        <taxon>Dikarya</taxon>
        <taxon>Ascomycota</taxon>
        <taxon>Pezizomycotina</taxon>
        <taxon>Sordariomycetes</taxon>
        <taxon>Sordariomycetidae</taxon>
        <taxon>Cephalothecales</taxon>
        <taxon>Cephalothecaceae</taxon>
        <taxon>Phialemonium</taxon>
    </lineage>
</organism>
<accession>A0AAJ0BNL9</accession>
<dbReference type="InterPro" id="IPR027417">
    <property type="entry name" value="P-loop_NTPase"/>
</dbReference>
<evidence type="ECO:0000313" key="1">
    <source>
        <dbReference type="EMBL" id="KAK1761618.1"/>
    </source>
</evidence>
<dbReference type="RefSeq" id="XP_060277831.1">
    <property type="nucleotide sequence ID" value="XM_060430398.1"/>
</dbReference>
<comment type="caution">
    <text evidence="1">The sequence shown here is derived from an EMBL/GenBank/DDBJ whole genome shotgun (WGS) entry which is preliminary data.</text>
</comment>
<gene>
    <name evidence="1" type="ORF">QBC33DRAFT_564584</name>
</gene>
<keyword evidence="2" id="KW-1185">Reference proteome</keyword>
<dbReference type="AlphaFoldDB" id="A0AAJ0BNL9"/>
<dbReference type="Proteomes" id="UP001244011">
    <property type="component" value="Unassembled WGS sequence"/>
</dbReference>
<name>A0AAJ0BNL9_9PEZI</name>
<sequence>MGKVQVQQLFMRTKTLSPFFVFHDKMDAIVPRRNDNLSNASACQCPSHQAQGVLDCRGIYVIGTTN</sequence>
<protein>
    <submittedName>
        <fullName evidence="1">Uncharacterized protein</fullName>
    </submittedName>
</protein>
<dbReference type="EMBL" id="MU839060">
    <property type="protein sequence ID" value="KAK1761618.1"/>
    <property type="molecule type" value="Genomic_DNA"/>
</dbReference>
<reference evidence="1" key="1">
    <citation type="submission" date="2023-06" db="EMBL/GenBank/DDBJ databases">
        <title>Genome-scale phylogeny and comparative genomics of the fungal order Sordariales.</title>
        <authorList>
            <consortium name="Lawrence Berkeley National Laboratory"/>
            <person name="Hensen N."/>
            <person name="Bonometti L."/>
            <person name="Westerberg I."/>
            <person name="Brannstrom I.O."/>
            <person name="Guillou S."/>
            <person name="Cros-Aarteil S."/>
            <person name="Calhoun S."/>
            <person name="Haridas S."/>
            <person name="Kuo A."/>
            <person name="Mondo S."/>
            <person name="Pangilinan J."/>
            <person name="Riley R."/>
            <person name="Labutti K."/>
            <person name="Andreopoulos B."/>
            <person name="Lipzen A."/>
            <person name="Chen C."/>
            <person name="Yanf M."/>
            <person name="Daum C."/>
            <person name="Ng V."/>
            <person name="Clum A."/>
            <person name="Steindorff A."/>
            <person name="Ohm R."/>
            <person name="Martin F."/>
            <person name="Silar P."/>
            <person name="Natvig D."/>
            <person name="Lalanne C."/>
            <person name="Gautier V."/>
            <person name="Ament-Velasquez S.L."/>
            <person name="Kruys A."/>
            <person name="Hutchinson M.I."/>
            <person name="Powell A.J."/>
            <person name="Barry K."/>
            <person name="Miller A.N."/>
            <person name="Grigoriev I.V."/>
            <person name="Debuchy R."/>
            <person name="Gladieux P."/>
            <person name="Thoren M.H."/>
            <person name="Johannesson H."/>
        </authorList>
    </citation>
    <scope>NUCLEOTIDE SEQUENCE</scope>
    <source>
        <strain evidence="1">8032-3</strain>
    </source>
</reference>
<dbReference type="GeneID" id="85313585"/>
<evidence type="ECO:0000313" key="2">
    <source>
        <dbReference type="Proteomes" id="UP001244011"/>
    </source>
</evidence>
<proteinExistence type="predicted"/>